<proteinExistence type="predicted"/>
<evidence type="ECO:0000313" key="1">
    <source>
        <dbReference type="Proteomes" id="UP000036681"/>
    </source>
</evidence>
<sequence length="58" mass="7061">MNLKRFSSCFQLFHLSLDQQLSLLKFFSLRCDNFRNFVVCINRLHPQTKTLRSDRRLK</sequence>
<evidence type="ECO:0000313" key="2">
    <source>
        <dbReference type="WBParaSite" id="ALUE_0000235401-mRNA-1"/>
    </source>
</evidence>
<dbReference type="AlphaFoldDB" id="A0A0M3HLF9"/>
<protein>
    <submittedName>
        <fullName evidence="2">Uncharacterized protein</fullName>
    </submittedName>
</protein>
<organism evidence="1 2">
    <name type="scientific">Ascaris lumbricoides</name>
    <name type="common">Giant roundworm</name>
    <dbReference type="NCBI Taxonomy" id="6252"/>
    <lineage>
        <taxon>Eukaryota</taxon>
        <taxon>Metazoa</taxon>
        <taxon>Ecdysozoa</taxon>
        <taxon>Nematoda</taxon>
        <taxon>Chromadorea</taxon>
        <taxon>Rhabditida</taxon>
        <taxon>Spirurina</taxon>
        <taxon>Ascaridomorpha</taxon>
        <taxon>Ascaridoidea</taxon>
        <taxon>Ascarididae</taxon>
        <taxon>Ascaris</taxon>
    </lineage>
</organism>
<accession>A0A0M3HLF9</accession>
<reference evidence="2" key="1">
    <citation type="submission" date="2017-02" db="UniProtKB">
        <authorList>
            <consortium name="WormBaseParasite"/>
        </authorList>
    </citation>
    <scope>IDENTIFICATION</scope>
</reference>
<name>A0A0M3HLF9_ASCLU</name>
<dbReference type="Proteomes" id="UP000036681">
    <property type="component" value="Unplaced"/>
</dbReference>
<dbReference type="WBParaSite" id="ALUE_0000235401-mRNA-1">
    <property type="protein sequence ID" value="ALUE_0000235401-mRNA-1"/>
    <property type="gene ID" value="ALUE_0000235401"/>
</dbReference>
<keyword evidence="1" id="KW-1185">Reference proteome</keyword>